<dbReference type="PANTHER" id="PTHR30173">
    <property type="entry name" value="SIGMA 19 FACTOR"/>
    <property type="match status" value="1"/>
</dbReference>
<reference evidence="4" key="1">
    <citation type="submission" date="2017-10" db="EMBL/GenBank/DDBJ databases">
        <title>Chryseobacterium sp. B5 is a hydrocarbonoclastic and plant growth promoting bacterium.</title>
        <authorList>
            <person name="Thijs S."/>
            <person name="Gkorezis P."/>
            <person name="Van Hamme J."/>
        </authorList>
    </citation>
    <scope>NUCLEOTIDE SEQUENCE</scope>
    <source>
        <strain evidence="4">B5</strain>
    </source>
</reference>
<evidence type="ECO:0000313" key="4">
    <source>
        <dbReference type="EMBL" id="PII32026.1"/>
    </source>
</evidence>
<organism evidence="4">
    <name type="scientific">Chryseobacterium sp. B5</name>
    <dbReference type="NCBI Taxonomy" id="2050562"/>
    <lineage>
        <taxon>Bacteria</taxon>
        <taxon>Pseudomonadati</taxon>
        <taxon>Bacteroidota</taxon>
        <taxon>Flavobacteriia</taxon>
        <taxon>Flavobacteriales</taxon>
        <taxon>Weeksellaceae</taxon>
        <taxon>Chryseobacterium group</taxon>
        <taxon>Chryseobacterium</taxon>
    </lineage>
</organism>
<evidence type="ECO:0000259" key="3">
    <source>
        <dbReference type="Pfam" id="PF08281"/>
    </source>
</evidence>
<comment type="subunit">
    <text evidence="1">Interacts transiently with the RNA polymerase catalytic core formed by RpoA, RpoB, RpoC and RpoZ (2 alpha, 1 beta, 1 beta' and 1 omega subunit) to form the RNA polymerase holoenzyme that can initiate transcription.</text>
</comment>
<feature type="domain" description="RNA polymerase sigma-70 region 2" evidence="2">
    <location>
        <begin position="13"/>
        <end position="77"/>
    </location>
</feature>
<protein>
    <submittedName>
        <fullName evidence="4">RNA polymerase subunit sigma-24</fullName>
    </submittedName>
</protein>
<dbReference type="InterPro" id="IPR007627">
    <property type="entry name" value="RNA_pol_sigma70_r2"/>
</dbReference>
<dbReference type="InterPro" id="IPR052704">
    <property type="entry name" value="ECF_Sigma-70_Domain"/>
</dbReference>
<dbReference type="GO" id="GO:0006352">
    <property type="term" value="P:DNA-templated transcription initiation"/>
    <property type="evidence" value="ECO:0007669"/>
    <property type="project" value="InterPro"/>
</dbReference>
<dbReference type="InterPro" id="IPR036388">
    <property type="entry name" value="WH-like_DNA-bd_sf"/>
</dbReference>
<dbReference type="Gene3D" id="1.10.10.10">
    <property type="entry name" value="Winged helix-like DNA-binding domain superfamily/Winged helix DNA-binding domain"/>
    <property type="match status" value="1"/>
</dbReference>
<accession>A0A2G7SWJ7</accession>
<dbReference type="PANTHER" id="PTHR30173:SF36">
    <property type="entry name" value="ECF RNA POLYMERASE SIGMA FACTOR SIGJ"/>
    <property type="match status" value="1"/>
</dbReference>
<dbReference type="SUPFAM" id="SSF88946">
    <property type="entry name" value="Sigma2 domain of RNA polymerase sigma factors"/>
    <property type="match status" value="1"/>
</dbReference>
<dbReference type="Pfam" id="PF04542">
    <property type="entry name" value="Sigma70_r2"/>
    <property type="match status" value="1"/>
</dbReference>
<sequence>MQTSSAPDDPLALFERHRPRLFGLAYRMLGQRADAEDLVQEAWLRWHGAERTGIEQPEAWLVSVTTRLAIDRLRRLRAEREHYQGFWLPEPLVQPWAEEAAPSAEDLLERAHDVSTALMFVLEQLTPDERAAFLLREIFDADYAEVAQALGRSEAACRQLVHRARSHVQAGRPRFAAPPEAHAALLQRFAQAVQVGNFAQIQALFAPDAELISDGGGKVPSFGRVLETGRRLALLYFATSRRMRRNGQQQSLHLARVNGLPGLLRCIDGELESVQTLLVEDGLIRCIYTLRNPDKLAGVAVPAPLPFPAGPAGPAA</sequence>
<proteinExistence type="predicted"/>
<comment type="caution">
    <text evidence="4">The sequence shown here is derived from an EMBL/GenBank/DDBJ whole genome shotgun (WGS) entry which is preliminary data.</text>
</comment>
<dbReference type="Pfam" id="PF08281">
    <property type="entry name" value="Sigma70_r4_2"/>
    <property type="match status" value="1"/>
</dbReference>
<dbReference type="CDD" id="cd06171">
    <property type="entry name" value="Sigma70_r4"/>
    <property type="match status" value="1"/>
</dbReference>
<dbReference type="GO" id="GO:0016987">
    <property type="term" value="F:sigma factor activity"/>
    <property type="evidence" value="ECO:0007669"/>
    <property type="project" value="InterPro"/>
</dbReference>
<dbReference type="InterPro" id="IPR032710">
    <property type="entry name" value="NTF2-like_dom_sf"/>
</dbReference>
<dbReference type="SUPFAM" id="SSF54427">
    <property type="entry name" value="NTF2-like"/>
    <property type="match status" value="1"/>
</dbReference>
<gene>
    <name evidence="4" type="ORF">CTI11_26390</name>
</gene>
<dbReference type="Gene3D" id="1.10.1740.10">
    <property type="match status" value="1"/>
</dbReference>
<dbReference type="EMBL" id="PEKC01000184">
    <property type="protein sequence ID" value="PII32026.1"/>
    <property type="molecule type" value="Genomic_DNA"/>
</dbReference>
<dbReference type="InterPro" id="IPR013324">
    <property type="entry name" value="RNA_pol_sigma_r3/r4-like"/>
</dbReference>
<name>A0A2G7SWJ7_9FLAO</name>
<dbReference type="GO" id="GO:0003677">
    <property type="term" value="F:DNA binding"/>
    <property type="evidence" value="ECO:0007669"/>
    <property type="project" value="InterPro"/>
</dbReference>
<dbReference type="InterPro" id="IPR014284">
    <property type="entry name" value="RNA_pol_sigma-70_dom"/>
</dbReference>
<feature type="domain" description="RNA polymerase sigma factor 70 region 4 type 2" evidence="3">
    <location>
        <begin position="117"/>
        <end position="167"/>
    </location>
</feature>
<dbReference type="NCBIfam" id="TIGR02937">
    <property type="entry name" value="sigma70-ECF"/>
    <property type="match status" value="1"/>
</dbReference>
<dbReference type="InterPro" id="IPR013325">
    <property type="entry name" value="RNA_pol_sigma_r2"/>
</dbReference>
<dbReference type="InterPro" id="IPR013249">
    <property type="entry name" value="RNA_pol_sigma70_r4_t2"/>
</dbReference>
<dbReference type="SUPFAM" id="SSF88659">
    <property type="entry name" value="Sigma3 and sigma4 domains of RNA polymerase sigma factors"/>
    <property type="match status" value="1"/>
</dbReference>
<evidence type="ECO:0000259" key="2">
    <source>
        <dbReference type="Pfam" id="PF04542"/>
    </source>
</evidence>
<dbReference type="AlphaFoldDB" id="A0A2G7SWJ7"/>
<dbReference type="NCBIfam" id="NF007214">
    <property type="entry name" value="PRK09636.1"/>
    <property type="match status" value="1"/>
</dbReference>
<evidence type="ECO:0000256" key="1">
    <source>
        <dbReference type="ARBA" id="ARBA00011344"/>
    </source>
</evidence>